<name>A0AAC8YUT4_AMIAI</name>
<geneLocation type="plasmid" evidence="2 4">
    <name>pAA01</name>
</geneLocation>
<reference evidence="2 4" key="1">
    <citation type="submission" date="2016-03" db="EMBL/GenBank/DDBJ databases">
        <title>Complete genome of Aminobacter aminovorans KCTC 2477.</title>
        <authorList>
            <person name="Kim K.M."/>
        </authorList>
    </citation>
    <scope>NUCLEOTIDE SEQUENCE [LARGE SCALE GENOMIC DNA]</scope>
    <source>
        <strain evidence="2 4">KCTC 2477</strain>
        <plasmid evidence="2 4">pAA01</plasmid>
    </source>
</reference>
<dbReference type="Proteomes" id="UP000577697">
    <property type="component" value="Unassembled WGS sequence"/>
</dbReference>
<dbReference type="GO" id="GO:0016747">
    <property type="term" value="F:acyltransferase activity, transferring groups other than amino-acyl groups"/>
    <property type="evidence" value="ECO:0007669"/>
    <property type="project" value="InterPro"/>
</dbReference>
<dbReference type="EMBL" id="CP015006">
    <property type="protein sequence ID" value="AMS44870.1"/>
    <property type="molecule type" value="Genomic_DNA"/>
</dbReference>
<feature type="domain" description="N-acetyltransferase" evidence="1">
    <location>
        <begin position="28"/>
        <end position="180"/>
    </location>
</feature>
<dbReference type="EMBL" id="JACICB010000002">
    <property type="protein sequence ID" value="MBB3704335.1"/>
    <property type="molecule type" value="Genomic_DNA"/>
</dbReference>
<evidence type="ECO:0000259" key="1">
    <source>
        <dbReference type="PROSITE" id="PS51186"/>
    </source>
</evidence>
<dbReference type="RefSeq" id="WP_067968340.1">
    <property type="nucleotide sequence ID" value="NZ_CP015006.1"/>
</dbReference>
<dbReference type="Pfam" id="PF00583">
    <property type="entry name" value="Acetyltransf_1"/>
    <property type="match status" value="1"/>
</dbReference>
<dbReference type="Proteomes" id="UP000075755">
    <property type="component" value="Plasmid pAA01"/>
</dbReference>
<sequence>MTAILRGKAETVSAGSLSSWRRSRQAGLSFRPAGDQDLPFLSALYASSRWQELEPTGWSEGQKQSFLAQQFAAQHHHYIKHYPGAERLVIDHAGRPIGRLYVARWQDEHRIVDVAFVAEACGQGYGAAVLGDALDEAFAAGKRASIHVEKNNPAKRLYLRLGFTVVEDKGVYDLMAAFPPGSQPS</sequence>
<evidence type="ECO:0000313" key="5">
    <source>
        <dbReference type="Proteomes" id="UP000577697"/>
    </source>
</evidence>
<organism evidence="2 4">
    <name type="scientific">Aminobacter aminovorans</name>
    <name type="common">Chelatobacter heintzii</name>
    <dbReference type="NCBI Taxonomy" id="83263"/>
    <lineage>
        <taxon>Bacteria</taxon>
        <taxon>Pseudomonadati</taxon>
        <taxon>Pseudomonadota</taxon>
        <taxon>Alphaproteobacteria</taxon>
        <taxon>Hyphomicrobiales</taxon>
        <taxon>Phyllobacteriaceae</taxon>
        <taxon>Aminobacter</taxon>
    </lineage>
</organism>
<keyword evidence="5" id="KW-1185">Reference proteome</keyword>
<proteinExistence type="predicted"/>
<dbReference type="Gene3D" id="3.40.630.30">
    <property type="match status" value="1"/>
</dbReference>
<dbReference type="SUPFAM" id="SSF55729">
    <property type="entry name" value="Acyl-CoA N-acyltransferases (Nat)"/>
    <property type="match status" value="1"/>
</dbReference>
<evidence type="ECO:0000313" key="2">
    <source>
        <dbReference type="EMBL" id="AMS44870.1"/>
    </source>
</evidence>
<dbReference type="InterPro" id="IPR000182">
    <property type="entry name" value="GNAT_dom"/>
</dbReference>
<dbReference type="AlphaFoldDB" id="A0AAC8YUT4"/>
<keyword evidence="2" id="KW-0614">Plasmid</keyword>
<evidence type="ECO:0000313" key="3">
    <source>
        <dbReference type="EMBL" id="MBB3704335.1"/>
    </source>
</evidence>
<dbReference type="PROSITE" id="PS51186">
    <property type="entry name" value="GNAT"/>
    <property type="match status" value="1"/>
</dbReference>
<reference evidence="3 5" key="2">
    <citation type="submission" date="2020-08" db="EMBL/GenBank/DDBJ databases">
        <title>Genomic Encyclopedia of Type Strains, Phase IV (KMG-IV): sequencing the most valuable type-strain genomes for metagenomic binning, comparative biology and taxonomic classification.</title>
        <authorList>
            <person name="Goeker M."/>
        </authorList>
    </citation>
    <scope>NUCLEOTIDE SEQUENCE [LARGE SCALE GENOMIC DNA]</scope>
    <source>
        <strain evidence="3 5">DSM 10368</strain>
    </source>
</reference>
<dbReference type="InterPro" id="IPR016181">
    <property type="entry name" value="Acyl_CoA_acyltransferase"/>
</dbReference>
<evidence type="ECO:0000313" key="4">
    <source>
        <dbReference type="Proteomes" id="UP000075755"/>
    </source>
</evidence>
<dbReference type="KEGG" id="aak:AA2016_5965"/>
<gene>
    <name evidence="2" type="ORF">AA2016_5965</name>
    <name evidence="3" type="ORF">FHS67_000638</name>
</gene>
<protein>
    <submittedName>
        <fullName evidence="2">GCN5 family acetyltransferase</fullName>
    </submittedName>
    <submittedName>
        <fullName evidence="3">RimJ/RimL family protein N-acetyltransferase</fullName>
    </submittedName>
</protein>
<accession>A0AAC8YUT4</accession>